<dbReference type="SUPFAM" id="SSF46785">
    <property type="entry name" value="Winged helix' DNA-binding domain"/>
    <property type="match status" value="1"/>
</dbReference>
<accession>A0A1H2PSD0</accession>
<dbReference type="InterPro" id="IPR036390">
    <property type="entry name" value="WH_DNA-bd_sf"/>
</dbReference>
<evidence type="ECO:0000313" key="6">
    <source>
        <dbReference type="EMBL" id="SDV49052.1"/>
    </source>
</evidence>
<sequence>MQRMRFDLIDLKLFVAVVEAGSITHGAARCHLALASASARLRAIEDDLGTPLLLRKRNGVTPTAAGEALLNHARLMLRQLRDLHGELASHAGGAKGRVRLHANGAACTEHLPDALARFLAQRTDIDIDLREATSTAVVNAVAAGEADIGVVSNAVATGDLHCVPFAVDRLVAVVAADDPLAGASGVDFAVLLDRDYLGLPLDSALQIHLDEHALRLGRRFRHRIRVRTFESVCRMASLGGGIGIVPEAAARRIGTPLPIAIVPLRDAWASRQLKLCVATVDGLAPFTRALFTFLAEPATLPAVASSKQTTASASASPP</sequence>
<dbReference type="SUPFAM" id="SSF53850">
    <property type="entry name" value="Periplasmic binding protein-like II"/>
    <property type="match status" value="1"/>
</dbReference>
<keyword evidence="2" id="KW-0805">Transcription regulation</keyword>
<dbReference type="PANTHER" id="PTHR30419">
    <property type="entry name" value="HTH-TYPE TRANSCRIPTIONAL REGULATOR YBHD"/>
    <property type="match status" value="1"/>
</dbReference>
<dbReference type="EMBL" id="FNLO01000007">
    <property type="protein sequence ID" value="SDV49052.1"/>
    <property type="molecule type" value="Genomic_DNA"/>
</dbReference>
<organism evidence="6 7">
    <name type="scientific">Chitinasiproducens palmae</name>
    <dbReference type="NCBI Taxonomy" id="1770053"/>
    <lineage>
        <taxon>Bacteria</taxon>
        <taxon>Pseudomonadati</taxon>
        <taxon>Pseudomonadota</taxon>
        <taxon>Betaproteobacteria</taxon>
        <taxon>Burkholderiales</taxon>
        <taxon>Burkholderiaceae</taxon>
        <taxon>Chitinasiproducens</taxon>
    </lineage>
</organism>
<keyword evidence="3 6" id="KW-0238">DNA-binding</keyword>
<dbReference type="InterPro" id="IPR005119">
    <property type="entry name" value="LysR_subst-bd"/>
</dbReference>
<evidence type="ECO:0000259" key="5">
    <source>
        <dbReference type="PROSITE" id="PS50931"/>
    </source>
</evidence>
<dbReference type="Proteomes" id="UP000243719">
    <property type="component" value="Unassembled WGS sequence"/>
</dbReference>
<keyword evidence="7" id="KW-1185">Reference proteome</keyword>
<dbReference type="Gene3D" id="3.40.190.290">
    <property type="match status" value="1"/>
</dbReference>
<evidence type="ECO:0000256" key="1">
    <source>
        <dbReference type="ARBA" id="ARBA00009437"/>
    </source>
</evidence>
<evidence type="ECO:0000256" key="2">
    <source>
        <dbReference type="ARBA" id="ARBA00023015"/>
    </source>
</evidence>
<proteinExistence type="inferred from homology"/>
<dbReference type="STRING" id="1770053.SAMN05216551_10722"/>
<dbReference type="GO" id="GO:0005829">
    <property type="term" value="C:cytosol"/>
    <property type="evidence" value="ECO:0007669"/>
    <property type="project" value="TreeGrafter"/>
</dbReference>
<dbReference type="PROSITE" id="PS50931">
    <property type="entry name" value="HTH_LYSR"/>
    <property type="match status" value="1"/>
</dbReference>
<dbReference type="PANTHER" id="PTHR30419:SF2">
    <property type="entry name" value="LYSR FAMILY TRANSCRIPTIONAL REGULATOR"/>
    <property type="match status" value="1"/>
</dbReference>
<comment type="similarity">
    <text evidence="1">Belongs to the LysR transcriptional regulatory family.</text>
</comment>
<dbReference type="Pfam" id="PF03466">
    <property type="entry name" value="LysR_substrate"/>
    <property type="match status" value="1"/>
</dbReference>
<dbReference type="GO" id="GO:0003677">
    <property type="term" value="F:DNA binding"/>
    <property type="evidence" value="ECO:0007669"/>
    <property type="project" value="UniProtKB-KW"/>
</dbReference>
<dbReference type="InterPro" id="IPR000847">
    <property type="entry name" value="LysR_HTH_N"/>
</dbReference>
<keyword evidence="4" id="KW-0804">Transcription</keyword>
<evidence type="ECO:0000313" key="7">
    <source>
        <dbReference type="Proteomes" id="UP000243719"/>
    </source>
</evidence>
<reference evidence="7" key="1">
    <citation type="submission" date="2016-09" db="EMBL/GenBank/DDBJ databases">
        <authorList>
            <person name="Varghese N."/>
            <person name="Submissions S."/>
        </authorList>
    </citation>
    <scope>NUCLEOTIDE SEQUENCE [LARGE SCALE GENOMIC DNA]</scope>
    <source>
        <strain evidence="7">JS23</strain>
    </source>
</reference>
<evidence type="ECO:0000256" key="4">
    <source>
        <dbReference type="ARBA" id="ARBA00023163"/>
    </source>
</evidence>
<dbReference type="Pfam" id="PF00126">
    <property type="entry name" value="HTH_1"/>
    <property type="match status" value="1"/>
</dbReference>
<dbReference type="InterPro" id="IPR050950">
    <property type="entry name" value="HTH-type_LysR_regulators"/>
</dbReference>
<name>A0A1H2PSD0_9BURK</name>
<feature type="domain" description="HTH lysR-type" evidence="5">
    <location>
        <begin position="6"/>
        <end position="63"/>
    </location>
</feature>
<protein>
    <submittedName>
        <fullName evidence="6">DNA-binding transcriptional regulator, LysR family</fullName>
    </submittedName>
</protein>
<dbReference type="Gene3D" id="1.10.10.10">
    <property type="entry name" value="Winged helix-like DNA-binding domain superfamily/Winged helix DNA-binding domain"/>
    <property type="match status" value="1"/>
</dbReference>
<evidence type="ECO:0000256" key="3">
    <source>
        <dbReference type="ARBA" id="ARBA00023125"/>
    </source>
</evidence>
<gene>
    <name evidence="6" type="ORF">SAMN05216551_10722</name>
</gene>
<dbReference type="AlphaFoldDB" id="A0A1H2PSD0"/>
<dbReference type="GO" id="GO:0003700">
    <property type="term" value="F:DNA-binding transcription factor activity"/>
    <property type="evidence" value="ECO:0007669"/>
    <property type="project" value="InterPro"/>
</dbReference>
<dbReference type="InterPro" id="IPR036388">
    <property type="entry name" value="WH-like_DNA-bd_sf"/>
</dbReference>